<organism evidence="3 4">
    <name type="scientific">Steinernema carpocapsae</name>
    <name type="common">Entomopathogenic nematode</name>
    <dbReference type="NCBI Taxonomy" id="34508"/>
    <lineage>
        <taxon>Eukaryota</taxon>
        <taxon>Metazoa</taxon>
        <taxon>Ecdysozoa</taxon>
        <taxon>Nematoda</taxon>
        <taxon>Chromadorea</taxon>
        <taxon>Rhabditida</taxon>
        <taxon>Tylenchina</taxon>
        <taxon>Panagrolaimomorpha</taxon>
        <taxon>Strongyloidoidea</taxon>
        <taxon>Steinernematidae</taxon>
        <taxon>Steinernema</taxon>
    </lineage>
</organism>
<evidence type="ECO:0000256" key="2">
    <source>
        <dbReference type="SAM" id="SignalP"/>
    </source>
</evidence>
<accession>A0A4U5NZ97</accession>
<feature type="chain" id="PRO_5020266318" evidence="2">
    <location>
        <begin position="17"/>
        <end position="319"/>
    </location>
</feature>
<feature type="region of interest" description="Disordered" evidence="1">
    <location>
        <begin position="299"/>
        <end position="319"/>
    </location>
</feature>
<keyword evidence="4" id="KW-1185">Reference proteome</keyword>
<dbReference type="AlphaFoldDB" id="A0A4U5NZ97"/>
<dbReference type="Proteomes" id="UP000298663">
    <property type="component" value="Unassembled WGS sequence"/>
</dbReference>
<protein>
    <submittedName>
        <fullName evidence="3">Uncharacterized protein</fullName>
    </submittedName>
</protein>
<reference evidence="3 4" key="2">
    <citation type="journal article" date="2019" name="G3 (Bethesda)">
        <title>Hybrid Assembly of the Genome of the Entomopathogenic Nematode Steinernema carpocapsae Identifies the X-Chromosome.</title>
        <authorList>
            <person name="Serra L."/>
            <person name="Macchietto M."/>
            <person name="Macias-Munoz A."/>
            <person name="McGill C.J."/>
            <person name="Rodriguez I.M."/>
            <person name="Rodriguez B."/>
            <person name="Murad R."/>
            <person name="Mortazavi A."/>
        </authorList>
    </citation>
    <scope>NUCLEOTIDE SEQUENCE [LARGE SCALE GENOMIC DNA]</scope>
    <source>
        <strain evidence="3 4">ALL</strain>
    </source>
</reference>
<evidence type="ECO:0000313" key="4">
    <source>
        <dbReference type="Proteomes" id="UP000298663"/>
    </source>
</evidence>
<name>A0A4U5NZ97_STECR</name>
<gene>
    <name evidence="3" type="ORF">L596_013123</name>
</gene>
<evidence type="ECO:0000313" key="3">
    <source>
        <dbReference type="EMBL" id="TKR88956.1"/>
    </source>
</evidence>
<proteinExistence type="predicted"/>
<feature type="signal peptide" evidence="2">
    <location>
        <begin position="1"/>
        <end position="16"/>
    </location>
</feature>
<keyword evidence="2" id="KW-0732">Signal</keyword>
<sequence>MQQLWILLFCCSVSLGQRLAQKWLDPRRGPEELTRYGGEFRHGPYGTLDTRDPSEELLRQRGLAPNDQDRYGYLLSDQQGPSEQGHWKRVKNASLKTHWKATEDHAVWRSRAVRAVHWRFDRDENFFPVLIPLILNSSLDLAVRFHLEKTACPKIVSKKSWPRKDVICPRGISPHVMHQLIKEDALCLLGINLHSVVASQAILSTRIGCLPRSSVSFNLPQTLKTDYSETALGAKLTEEEEAAREVLGYIDTITGLASNVFPPAKYLQKAIGFLLNNVMPHRGKSNPSYGHFVLSHAERNGPAQESADGPLKPNAEGLQ</sequence>
<dbReference type="EMBL" id="AZBU02000003">
    <property type="protein sequence ID" value="TKR88956.1"/>
    <property type="molecule type" value="Genomic_DNA"/>
</dbReference>
<comment type="caution">
    <text evidence="3">The sequence shown here is derived from an EMBL/GenBank/DDBJ whole genome shotgun (WGS) entry which is preliminary data.</text>
</comment>
<evidence type="ECO:0000256" key="1">
    <source>
        <dbReference type="SAM" id="MobiDB-lite"/>
    </source>
</evidence>
<reference evidence="3 4" key="1">
    <citation type="journal article" date="2015" name="Genome Biol.">
        <title>Comparative genomics of Steinernema reveals deeply conserved gene regulatory networks.</title>
        <authorList>
            <person name="Dillman A.R."/>
            <person name="Macchietto M."/>
            <person name="Porter C.F."/>
            <person name="Rogers A."/>
            <person name="Williams B."/>
            <person name="Antoshechkin I."/>
            <person name="Lee M.M."/>
            <person name="Goodwin Z."/>
            <person name="Lu X."/>
            <person name="Lewis E.E."/>
            <person name="Goodrich-Blair H."/>
            <person name="Stock S.P."/>
            <person name="Adams B.J."/>
            <person name="Sternberg P.W."/>
            <person name="Mortazavi A."/>
        </authorList>
    </citation>
    <scope>NUCLEOTIDE SEQUENCE [LARGE SCALE GENOMIC DNA]</scope>
    <source>
        <strain evidence="3 4">ALL</strain>
    </source>
</reference>